<dbReference type="InterPro" id="IPR014844">
    <property type="entry name" value="PalH"/>
</dbReference>
<name>A0A1E4RMA0_9ASCO</name>
<feature type="region of interest" description="Disordered" evidence="5">
    <location>
        <begin position="481"/>
        <end position="534"/>
    </location>
</feature>
<keyword evidence="8" id="KW-1185">Reference proteome</keyword>
<dbReference type="AlphaFoldDB" id="A0A1E4RMA0"/>
<feature type="transmembrane region" description="Helical" evidence="6">
    <location>
        <begin position="208"/>
        <end position="226"/>
    </location>
</feature>
<feature type="transmembrane region" description="Helical" evidence="6">
    <location>
        <begin position="128"/>
        <end position="148"/>
    </location>
</feature>
<feature type="transmembrane region" description="Helical" evidence="6">
    <location>
        <begin position="246"/>
        <end position="271"/>
    </location>
</feature>
<protein>
    <submittedName>
        <fullName evidence="7">PalH-domain-containing protein</fullName>
    </submittedName>
</protein>
<keyword evidence="2 6" id="KW-0812">Transmembrane</keyword>
<proteinExistence type="predicted"/>
<feature type="compositionally biased region" description="Low complexity" evidence="5">
    <location>
        <begin position="444"/>
        <end position="453"/>
    </location>
</feature>
<dbReference type="GeneID" id="30993771"/>
<evidence type="ECO:0000256" key="1">
    <source>
        <dbReference type="ARBA" id="ARBA00004141"/>
    </source>
</evidence>
<evidence type="ECO:0000256" key="2">
    <source>
        <dbReference type="ARBA" id="ARBA00022692"/>
    </source>
</evidence>
<evidence type="ECO:0000256" key="4">
    <source>
        <dbReference type="ARBA" id="ARBA00023136"/>
    </source>
</evidence>
<feature type="transmembrane region" description="Helical" evidence="6">
    <location>
        <begin position="292"/>
        <end position="312"/>
    </location>
</feature>
<dbReference type="GO" id="GO:0005886">
    <property type="term" value="C:plasma membrane"/>
    <property type="evidence" value="ECO:0007669"/>
    <property type="project" value="TreeGrafter"/>
</dbReference>
<dbReference type="RefSeq" id="XP_020077433.1">
    <property type="nucleotide sequence ID" value="XM_020219221.1"/>
</dbReference>
<reference evidence="8" key="1">
    <citation type="submission" date="2016-05" db="EMBL/GenBank/DDBJ databases">
        <title>Comparative genomics of biotechnologically important yeasts.</title>
        <authorList>
            <consortium name="DOE Joint Genome Institute"/>
            <person name="Riley R."/>
            <person name="Haridas S."/>
            <person name="Wolfe K.H."/>
            <person name="Lopes M.R."/>
            <person name="Hittinger C.T."/>
            <person name="Goker M."/>
            <person name="Salamov A."/>
            <person name="Wisecaver J."/>
            <person name="Long T.M."/>
            <person name="Aerts A.L."/>
            <person name="Barry K."/>
            <person name="Choi C."/>
            <person name="Clum A."/>
            <person name="Coughlan A.Y."/>
            <person name="Deshpande S."/>
            <person name="Douglass A.P."/>
            <person name="Hanson S.J."/>
            <person name="Klenk H.-P."/>
            <person name="Labutti K."/>
            <person name="Lapidus A."/>
            <person name="Lindquist E."/>
            <person name="Lipzen A."/>
            <person name="Meier-Kolthoff J.P."/>
            <person name="Ohm R.A."/>
            <person name="Otillar R.P."/>
            <person name="Pangilinan J."/>
            <person name="Peng Y."/>
            <person name="Rokas A."/>
            <person name="Rosa C.A."/>
            <person name="Scheuner C."/>
            <person name="Sibirny A.A."/>
            <person name="Slot J.C."/>
            <person name="Stielow J.B."/>
            <person name="Sun H."/>
            <person name="Kurtzman C.P."/>
            <person name="Blackwell M."/>
            <person name="Grigoriev I.V."/>
            <person name="Jeffries T.W."/>
        </authorList>
    </citation>
    <scope>NUCLEOTIDE SEQUENCE [LARGE SCALE GENOMIC DNA]</scope>
    <source>
        <strain evidence="8">NRRL Y-1933</strain>
    </source>
</reference>
<evidence type="ECO:0000256" key="3">
    <source>
        <dbReference type="ARBA" id="ARBA00022989"/>
    </source>
</evidence>
<dbReference type="Proteomes" id="UP000095085">
    <property type="component" value="Unassembled WGS sequence"/>
</dbReference>
<dbReference type="STRING" id="984485.A0A1E4RMA0"/>
<dbReference type="PANTHER" id="PTHR35779">
    <property type="entry name" value="PH-RESPONSE REGULATOR PROTEIN PALH/RIM21"/>
    <property type="match status" value="1"/>
</dbReference>
<sequence>MAMSNNSIFFLQKDGLDTNCSVYSLSSGSIKIQDLSNGSWSRNITDTLLPAYYVTNCSISNVIERINDLLVSGSKSDWEKSYKCSIYNSSDNGDTFVALLFTISGSCISGWMLSLIFFLSPKIKRKPILTQLATIFYTIVTTILLTHITDISTSQYYHDTLNITKLYEGIYGTTDYHVTIVISQLLTMLAVFQIVVTKLTSSRVKWHSGVIGTLIICAYTSILIAYEAGFNNIKMIEDNEIRYEITFNGLMILRIALKIVFIIWFAFFLFYYTTSLKNPRICYTKRLIPLAFFIWFIFGLHLVLSILSISLFKNNWLVNTWLNLIPNLLEIYLLTLVWEWISSVKFIEKRYELMGVLGRRISIDDVVSFRDDNDQSQQKKNQSLKSFFKYVLNVALGKRNSLAAPTIRSYLDKDTELQIILSGSTNSSNSKQITDTTLFNTATNANTNYNTGNVPPSNQNDDPSIHSEDTTQSYEIEYVDNYDIWDDSEQPPQEGPSSQVQPQPHHFTDHDPLPPPFVPHPGFSHDDYYPDEKS</sequence>
<dbReference type="Pfam" id="PF08733">
    <property type="entry name" value="PalH"/>
    <property type="match status" value="1"/>
</dbReference>
<keyword evidence="3 6" id="KW-1133">Transmembrane helix</keyword>
<feature type="transmembrane region" description="Helical" evidence="6">
    <location>
        <begin position="176"/>
        <end position="196"/>
    </location>
</feature>
<dbReference type="OrthoDB" id="4079240at2759"/>
<feature type="region of interest" description="Disordered" evidence="5">
    <location>
        <begin position="444"/>
        <end position="469"/>
    </location>
</feature>
<evidence type="ECO:0000256" key="5">
    <source>
        <dbReference type="SAM" id="MobiDB-lite"/>
    </source>
</evidence>
<evidence type="ECO:0000313" key="8">
    <source>
        <dbReference type="Proteomes" id="UP000095085"/>
    </source>
</evidence>
<evidence type="ECO:0000256" key="6">
    <source>
        <dbReference type="SAM" id="Phobius"/>
    </source>
</evidence>
<evidence type="ECO:0000313" key="7">
    <source>
        <dbReference type="EMBL" id="ODV68366.1"/>
    </source>
</evidence>
<comment type="subcellular location">
    <subcellularLocation>
        <location evidence="1">Membrane</location>
        <topology evidence="1">Multi-pass membrane protein</topology>
    </subcellularLocation>
</comment>
<organism evidence="7 8">
    <name type="scientific">Hyphopichia burtonii NRRL Y-1933</name>
    <dbReference type="NCBI Taxonomy" id="984485"/>
    <lineage>
        <taxon>Eukaryota</taxon>
        <taxon>Fungi</taxon>
        <taxon>Dikarya</taxon>
        <taxon>Ascomycota</taxon>
        <taxon>Saccharomycotina</taxon>
        <taxon>Pichiomycetes</taxon>
        <taxon>Debaryomycetaceae</taxon>
        <taxon>Hyphopichia</taxon>
    </lineage>
</organism>
<feature type="transmembrane region" description="Helical" evidence="6">
    <location>
        <begin position="96"/>
        <end position="119"/>
    </location>
</feature>
<keyword evidence="4 6" id="KW-0472">Membrane</keyword>
<accession>A0A1E4RMA0</accession>
<feature type="transmembrane region" description="Helical" evidence="6">
    <location>
        <begin position="324"/>
        <end position="341"/>
    </location>
</feature>
<feature type="compositionally biased region" description="Basic and acidic residues" evidence="5">
    <location>
        <begin position="523"/>
        <end position="534"/>
    </location>
</feature>
<dbReference type="GO" id="GO:0071467">
    <property type="term" value="P:cellular response to pH"/>
    <property type="evidence" value="ECO:0007669"/>
    <property type="project" value="TreeGrafter"/>
</dbReference>
<gene>
    <name evidence="7" type="ORF">HYPBUDRAFT_119446</name>
</gene>
<dbReference type="EMBL" id="KV454539">
    <property type="protein sequence ID" value="ODV68366.1"/>
    <property type="molecule type" value="Genomic_DNA"/>
</dbReference>
<dbReference type="PANTHER" id="PTHR35779:SF2">
    <property type="entry name" value="PROTEIN DFG16"/>
    <property type="match status" value="1"/>
</dbReference>